<evidence type="ECO:0000313" key="2">
    <source>
        <dbReference type="EMBL" id="KAK3087325.1"/>
    </source>
</evidence>
<comment type="caution">
    <text evidence="2">The sequence shown here is derived from an EMBL/GenBank/DDBJ whole genome shotgun (WGS) entry which is preliminary data.</text>
</comment>
<evidence type="ECO:0000313" key="3">
    <source>
        <dbReference type="Proteomes" id="UP001186944"/>
    </source>
</evidence>
<keyword evidence="3" id="KW-1185">Reference proteome</keyword>
<dbReference type="EMBL" id="VSWD01000011">
    <property type="protein sequence ID" value="KAK3087325.1"/>
    <property type="molecule type" value="Genomic_DNA"/>
</dbReference>
<proteinExistence type="predicted"/>
<organism evidence="2 3">
    <name type="scientific">Pinctada imbricata</name>
    <name type="common">Atlantic pearl-oyster</name>
    <name type="synonym">Pinctada martensii</name>
    <dbReference type="NCBI Taxonomy" id="66713"/>
    <lineage>
        <taxon>Eukaryota</taxon>
        <taxon>Metazoa</taxon>
        <taxon>Spiralia</taxon>
        <taxon>Lophotrochozoa</taxon>
        <taxon>Mollusca</taxon>
        <taxon>Bivalvia</taxon>
        <taxon>Autobranchia</taxon>
        <taxon>Pteriomorphia</taxon>
        <taxon>Pterioida</taxon>
        <taxon>Pterioidea</taxon>
        <taxon>Pteriidae</taxon>
        <taxon>Pinctada</taxon>
    </lineage>
</organism>
<sequence length="122" mass="13564">MDVDLPLPPPPSPLSISSYDSMDVDLPLPPPPPMPLDDLMDVPNRGDPMDDSFDLPHRDAFNHLEPLEETFVTEDTLPDYHITDVPITYKLLEKDSKRGGKLLVSSDGYSFGVKAENKSSTR</sequence>
<name>A0AA88XKX9_PINIB</name>
<protein>
    <submittedName>
        <fullName evidence="2">Uncharacterized protein</fullName>
    </submittedName>
</protein>
<feature type="region of interest" description="Disordered" evidence="1">
    <location>
        <begin position="1"/>
        <end position="56"/>
    </location>
</feature>
<gene>
    <name evidence="2" type="ORF">FSP39_004708</name>
</gene>
<dbReference type="Proteomes" id="UP001186944">
    <property type="component" value="Unassembled WGS sequence"/>
</dbReference>
<reference evidence="2" key="1">
    <citation type="submission" date="2019-08" db="EMBL/GenBank/DDBJ databases">
        <title>The improved chromosome-level genome for the pearl oyster Pinctada fucata martensii using PacBio sequencing and Hi-C.</title>
        <authorList>
            <person name="Zheng Z."/>
        </authorList>
    </citation>
    <scope>NUCLEOTIDE SEQUENCE</scope>
    <source>
        <strain evidence="2">ZZ-2019</strain>
        <tissue evidence="2">Adductor muscle</tissue>
    </source>
</reference>
<accession>A0AA88XKX9</accession>
<evidence type="ECO:0000256" key="1">
    <source>
        <dbReference type="SAM" id="MobiDB-lite"/>
    </source>
</evidence>
<dbReference type="AlphaFoldDB" id="A0AA88XKX9"/>
<feature type="compositionally biased region" description="Pro residues" evidence="1">
    <location>
        <begin position="1"/>
        <end position="13"/>
    </location>
</feature>